<dbReference type="GO" id="GO:0006351">
    <property type="term" value="P:DNA-templated transcription"/>
    <property type="evidence" value="ECO:0007669"/>
    <property type="project" value="InterPro"/>
</dbReference>
<dbReference type="Pfam" id="PF04196">
    <property type="entry name" value="Bunya_RdRp"/>
    <property type="match status" value="1"/>
</dbReference>
<accession>A0A1L3KPC3</accession>
<evidence type="ECO:0000313" key="2">
    <source>
        <dbReference type="EMBL" id="APG79237.1"/>
    </source>
</evidence>
<dbReference type="PROSITE" id="PS50525">
    <property type="entry name" value="RDRP_SSRNA_NEG_SEG"/>
    <property type="match status" value="1"/>
</dbReference>
<organism evidence="2">
    <name type="scientific">Beihai bunya-like virus 1</name>
    <dbReference type="NCBI Taxonomy" id="1922371"/>
    <lineage>
        <taxon>Viruses</taxon>
        <taxon>Riboviria</taxon>
    </lineage>
</organism>
<dbReference type="GO" id="GO:0039694">
    <property type="term" value="P:viral RNA genome replication"/>
    <property type="evidence" value="ECO:0007669"/>
    <property type="project" value="InterPro"/>
</dbReference>
<sequence>MIVFDDVDNVVYVTEFGTYGAPSEHGASGYYKDKILKYSSPLLKRLNKFRLSSNVKLVLNVLIVTPTLVLSSCRLNQILVDELVLRFRVARAIINELHYSYNWSVEAATDSTELSIKGQLETIDAPDVQDRFFITSDLINHCKVDPNSCDEELIWKHIAKKAESLALDRRKQTINVVKMIEDSRPCTDEYQVENRWLNYPYIDIMKSGSFVPRTFGNNTPMSRLWNAALSNMNSDPGYNYEELINMAENNISRSEIMKEDRRDKQNRVIIKMNDDDALYHAHYGINAREFRNHKSVLEKREKKQKPIKSDNPFWIYEWICDNFEKLLNYSPNPCPEEPLISKADELSGNQFDCFRELEKELRCTSLVNWLYFLSAIGTELGISIKQYVRSKNEFVLKRVPNWPAFILIKPTQKDSHLFFTILIHTPIENGVLNPFRELIDLEGMTCFKWCSIQEDKLQNLITCPYVFMASWMTFKRHIELPNPEKINDVKGDLQTFSHALLCTLVALEDKARTEELITLSRYVYMEAFVEEPSFPKPEKVLSKIDFRPRSLLELYFQERLINLIIHISQNNLIPLDDQGEEMDVEGEVSTDNFEGLISLFTGEKIRHFEMALDIAYAGYWKNKHTKGEGNQSLNLLKKIMVCEDALDDVDPDNLGFNSNLNLKQHEFSSNAVKFCADALLNHLKAQHGSQIKEVIKTDFIKRLANTTYESMATLKATCVADPVKLFPSKDPEVNKKEGSRSKVIIEIFKLLEQGTDKTKTPYTDLTLFLEAAENQGGLVVDLFKKSQHAGLREIYVLNLVSRIIQYAVETLARVICELTPSEAMTHPSSKPYMPSEHIKQCTTYKIKGDRKDVFTRKMNDDARKWSQTHHVTKFFLFISRLVPTSLHNFLARALNLWVKRKIKIPVDVINIFMNNESITFSDKVHQRIFNVFKGIEKAPWLNPGEQWLQIRGGMMQGILHYTSSAFHCGLQLYLEGLSRKYIKVKHPELSLVWSHQTSSDDSGTIATLIGKITEQTKFELECLLFCKWALSELVAIYPSTEKSTPLTLNVYEFNSDFYVRKGRLKPTIRWTTATMLISETESLIERQESFTNLRRQLLEGGAPIGLCRFINILQARLHYLIMGSNANNLFAHFCQLALQYPDPHYGFYIMDPSFLAGMVPFSYGHWLVCTNTRIGADYQWEMSNEPVTILRPSGRAVRHTFLRWGGYRKYKSIISKLDCNFDWQNHIESNPQIFLLGPITKEDNMAIIMDRLHAPGVAASLGVDNVLPRMIASSVYILHEPSLTTVSVSSSIIDPDEDNKRKRVCIISILKSKCSEEEREKPSTLKELFPDAESYEYINSIQEECCNSQKVRWSSQRRIRTYLTIIDNPRQLTYSLLEIVKFLWYDIQLRTPKDHIAVEVLEYQTIYKWLRRDPESTLQASPYEKMRDLINFICKTHKNTRRLIVNASSMRTSESNALTFSKRSQWPGILLTNPARRLAISKRTLEKSRRCKVTHGITMMMKFGGFNVKYLNGELRTHIKSIHEDLIGCVRGNVKEETLGIIINFIRQPDTPHNQVIDKIRHLKLGVIGGFTLRQKTNVVNDQVKYVGQGVWEGYFGDVPIRLFINDDDLWRIEIRSEDQLRRIIGPLRQMCHELSWTPKSDRHFHGLVLTNKFQIRHGPVSEGGSITLNKNMKEPLMMTKGLISFDCNSNTLRLSLNQRNSKVTILSWTPSVHDVLPYKSDELSNRWFTSSHEIFSKWIMRESLTVDESLELAATIDDHRSTHLMRTWFHAACASTLRNKGWAVKSLTESISNLQEEPTPDFEMTDFIDFGEIVQFEEEALDLPSLVDQPDCLEIMQPTTSLIEEESLKELMEEVYSDTLSSKIDDDMLKYLLEEEDAPAFEHSKLSWELTVHHWSFLNPYIDYLNIETHGTYSRALKTMVAMDEVVKSYVKITTGRDCEIARTTPKAKSSIKRWL</sequence>
<dbReference type="InterPro" id="IPR007322">
    <property type="entry name" value="RNA_pol_bunyavir"/>
</dbReference>
<dbReference type="InterPro" id="IPR007099">
    <property type="entry name" value="RNA-dir_pol_NSvirus"/>
</dbReference>
<reference evidence="2" key="1">
    <citation type="journal article" date="2016" name="Nature">
        <title>Redefining the invertebrate RNA virosphere.</title>
        <authorList>
            <person name="Shi M."/>
            <person name="Lin X.D."/>
            <person name="Tian J.H."/>
            <person name="Chen L.J."/>
            <person name="Chen X."/>
            <person name="Li C.X."/>
            <person name="Qin X.C."/>
            <person name="Li J."/>
            <person name="Cao J.P."/>
            <person name="Eden J.S."/>
            <person name="Buchmann J."/>
            <person name="Wang W."/>
            <person name="Xu J."/>
            <person name="Holmes E.C."/>
            <person name="Zhang Y.Z."/>
        </authorList>
    </citation>
    <scope>NUCLEOTIDE SEQUENCE</scope>
    <source>
        <strain evidence="2">BHTSS17606</strain>
    </source>
</reference>
<feature type="domain" description="RdRp catalytic" evidence="1">
    <location>
        <begin position="843"/>
        <end position="1044"/>
    </location>
</feature>
<keyword evidence="2" id="KW-0696">RNA-directed RNA polymerase</keyword>
<proteinExistence type="predicted"/>
<dbReference type="GO" id="GO:0003968">
    <property type="term" value="F:RNA-directed RNA polymerase activity"/>
    <property type="evidence" value="ECO:0007669"/>
    <property type="project" value="UniProtKB-KW"/>
</dbReference>
<evidence type="ECO:0000259" key="1">
    <source>
        <dbReference type="PROSITE" id="PS50525"/>
    </source>
</evidence>
<keyword evidence="2" id="KW-0548">Nucleotidyltransferase</keyword>
<protein>
    <submittedName>
        <fullName evidence="2">RNA-dependent RNA polymerase</fullName>
    </submittedName>
</protein>
<keyword evidence="2" id="KW-0808">Transferase</keyword>
<dbReference type="EMBL" id="KX884749">
    <property type="protein sequence ID" value="APG79237.1"/>
    <property type="molecule type" value="Genomic_RNA"/>
</dbReference>
<name>A0A1L3KPC3_9VIRU</name>